<proteinExistence type="inferred from homology"/>
<feature type="domain" description="Carbohydrate kinase FGGY N-terminal" evidence="5">
    <location>
        <begin position="4"/>
        <end position="249"/>
    </location>
</feature>
<organism evidence="7 8">
    <name type="scientific">Thermostaphylospora chromogena</name>
    <dbReference type="NCBI Taxonomy" id="35622"/>
    <lineage>
        <taxon>Bacteria</taxon>
        <taxon>Bacillati</taxon>
        <taxon>Actinomycetota</taxon>
        <taxon>Actinomycetes</taxon>
        <taxon>Streptosporangiales</taxon>
        <taxon>Thermomonosporaceae</taxon>
        <taxon>Thermostaphylospora</taxon>
    </lineage>
</organism>
<dbReference type="AlphaFoldDB" id="A0A1H1GRV7"/>
<dbReference type="PIRSF" id="PIRSF000538">
    <property type="entry name" value="GlpK"/>
    <property type="match status" value="1"/>
</dbReference>
<evidence type="ECO:0000313" key="8">
    <source>
        <dbReference type="Proteomes" id="UP000217103"/>
    </source>
</evidence>
<dbReference type="GO" id="GO:0016773">
    <property type="term" value="F:phosphotransferase activity, alcohol group as acceptor"/>
    <property type="evidence" value="ECO:0007669"/>
    <property type="project" value="InterPro"/>
</dbReference>
<keyword evidence="3 4" id="KW-0418">Kinase</keyword>
<evidence type="ECO:0000259" key="6">
    <source>
        <dbReference type="Pfam" id="PF02782"/>
    </source>
</evidence>
<comment type="similarity">
    <text evidence="1 4">Belongs to the FGGY kinase family.</text>
</comment>
<dbReference type="InterPro" id="IPR018484">
    <property type="entry name" value="FGGY_N"/>
</dbReference>
<evidence type="ECO:0000256" key="1">
    <source>
        <dbReference type="ARBA" id="ARBA00009156"/>
    </source>
</evidence>
<gene>
    <name evidence="7" type="ORF">SAMN04489764_3778</name>
</gene>
<dbReference type="InterPro" id="IPR050406">
    <property type="entry name" value="FGGY_Carb_Kinase"/>
</dbReference>
<dbReference type="Gene3D" id="3.30.420.40">
    <property type="match status" value="2"/>
</dbReference>
<dbReference type="Proteomes" id="UP000217103">
    <property type="component" value="Unassembled WGS sequence"/>
</dbReference>
<dbReference type="PROSITE" id="PS00445">
    <property type="entry name" value="FGGY_KINASES_2"/>
    <property type="match status" value="1"/>
</dbReference>
<evidence type="ECO:0000313" key="7">
    <source>
        <dbReference type="EMBL" id="SDR15917.1"/>
    </source>
</evidence>
<reference evidence="7 8" key="1">
    <citation type="submission" date="2016-10" db="EMBL/GenBank/DDBJ databases">
        <authorList>
            <person name="de Groot N.N."/>
        </authorList>
    </citation>
    <scope>NUCLEOTIDE SEQUENCE [LARGE SCALE GENOMIC DNA]</scope>
    <source>
        <strain evidence="7 8">DSM 43794</strain>
    </source>
</reference>
<dbReference type="PANTHER" id="PTHR43095">
    <property type="entry name" value="SUGAR KINASE"/>
    <property type="match status" value="1"/>
</dbReference>
<evidence type="ECO:0000259" key="5">
    <source>
        <dbReference type="Pfam" id="PF00370"/>
    </source>
</evidence>
<dbReference type="CDD" id="cd07802">
    <property type="entry name" value="ASKHA_NBD_FGGY_EcLyxK-like"/>
    <property type="match status" value="1"/>
</dbReference>
<dbReference type="InterPro" id="IPR018485">
    <property type="entry name" value="FGGY_C"/>
</dbReference>
<dbReference type="Pfam" id="PF00370">
    <property type="entry name" value="FGGY_N"/>
    <property type="match status" value="1"/>
</dbReference>
<dbReference type="InterPro" id="IPR018483">
    <property type="entry name" value="Carb_kinase_FGGY_CS"/>
</dbReference>
<dbReference type="PANTHER" id="PTHR43095:SF3">
    <property type="entry name" value="L-XYLULOSE_3-KETO-L-GULONATE KINASE"/>
    <property type="match status" value="1"/>
</dbReference>
<dbReference type="EMBL" id="FNKK01000002">
    <property type="protein sequence ID" value="SDR15917.1"/>
    <property type="molecule type" value="Genomic_DNA"/>
</dbReference>
<accession>A0A1H1GRV7</accession>
<dbReference type="SUPFAM" id="SSF53067">
    <property type="entry name" value="Actin-like ATPase domain"/>
    <property type="match status" value="2"/>
</dbReference>
<dbReference type="OrthoDB" id="9782710at2"/>
<sequence length="507" mass="54406">MGRYLLGVDAGSTVTKAVLFDLSGRETGRAARRVPHSYPRPHHVERDQDELWEVTCAVIREAVAAAGARPEDIAAVAVTSHGDGVYLVDEHGRPTRPGILSLDTRAAGLVAEWERTGRSDAVLPVSGQKPWPGSPVSVLAWLLANEPDVLARTAYALPGKDAIKQRLTGVFSTDPTESSLSFTNVRTQRYDEETLRVFGVEELFRLLPPVVPSDRVVGEVTAAAAEHCGLAPGTPVASGAHDVDCSAIGVGAVRPGQLAIIAGTFSINEVISDTVRVDPRWNARNFVVPGQWMNQSLSPSSATNLEWFATRLAGHDFAAGRAAGDPFAFVEEDLRAVESSPSDLVYLPFLYGSPYPVDASAAFVGLRGWHERGHLVRAVMEGVAYNHRHHVDALREGFQVTDVRLTGGAVNSARWVQMFADTLGTPVHVSRTREAGALGSAMLAGIAVGAFADLAEAAEAMTERPEPCEPSPGGVARQEAGYRRYRRVVEAMTGLWADTGLWEEQAP</sequence>
<evidence type="ECO:0000256" key="4">
    <source>
        <dbReference type="RuleBase" id="RU003733"/>
    </source>
</evidence>
<keyword evidence="8" id="KW-1185">Reference proteome</keyword>
<dbReference type="InterPro" id="IPR043129">
    <property type="entry name" value="ATPase_NBD"/>
</dbReference>
<keyword evidence="2 4" id="KW-0808">Transferase</keyword>
<dbReference type="GO" id="GO:0005975">
    <property type="term" value="P:carbohydrate metabolic process"/>
    <property type="evidence" value="ECO:0007669"/>
    <property type="project" value="InterPro"/>
</dbReference>
<dbReference type="STRING" id="35622.SAMN04489764_3778"/>
<evidence type="ECO:0000256" key="3">
    <source>
        <dbReference type="ARBA" id="ARBA00022777"/>
    </source>
</evidence>
<dbReference type="RefSeq" id="WP_093260592.1">
    <property type="nucleotide sequence ID" value="NZ_FNKK01000002.1"/>
</dbReference>
<feature type="domain" description="Carbohydrate kinase FGGY C-terminal" evidence="6">
    <location>
        <begin position="259"/>
        <end position="447"/>
    </location>
</feature>
<dbReference type="InterPro" id="IPR000577">
    <property type="entry name" value="Carb_kinase_FGGY"/>
</dbReference>
<dbReference type="Pfam" id="PF02782">
    <property type="entry name" value="FGGY_C"/>
    <property type="match status" value="1"/>
</dbReference>
<evidence type="ECO:0000256" key="2">
    <source>
        <dbReference type="ARBA" id="ARBA00022679"/>
    </source>
</evidence>
<dbReference type="GO" id="GO:0016301">
    <property type="term" value="F:kinase activity"/>
    <property type="evidence" value="ECO:0007669"/>
    <property type="project" value="UniProtKB-KW"/>
</dbReference>
<name>A0A1H1GRV7_9ACTN</name>
<protein>
    <submittedName>
        <fullName evidence="7">L-xylulokinase</fullName>
    </submittedName>
</protein>